<gene>
    <name evidence="4" type="ORF">SAMN04488128_103625</name>
</gene>
<dbReference type="AlphaFoldDB" id="A0A1T4SVG5"/>
<sequence length="266" mass="29275">MDLSKKHNIHFAGNPHAGKTLVFGHGFGVDQQSFSQIIPAFEQDYHIILYDNAGGGQADLSSYSYERYESLEGYVTDLTAIMGLTRGTPATFIGHSVSGMIGVMAANRQPHLFDKLVLIGSSPRYLNDQPTSYIGGFDEVALKALFEAMQTNYEAWVIGFSPQAMRNADRPELADQFARSLQALRPDIALAVAKAIFFLDHREELPKVTKPTLIIQTANDIVVPPVVSEYMERHIPGSKRIKINAQGHFPQISAPGEIIAALQSFV</sequence>
<dbReference type="PANTHER" id="PTHR43039">
    <property type="entry name" value="ESTERASE-RELATED"/>
    <property type="match status" value="1"/>
</dbReference>
<keyword evidence="2" id="KW-0378">Hydrolase</keyword>
<accession>A0A1T4SVG5</accession>
<organism evidence="4 5">
    <name type="scientific">Chitinophaga eiseniae</name>
    <dbReference type="NCBI Taxonomy" id="634771"/>
    <lineage>
        <taxon>Bacteria</taxon>
        <taxon>Pseudomonadati</taxon>
        <taxon>Bacteroidota</taxon>
        <taxon>Chitinophagia</taxon>
        <taxon>Chitinophagales</taxon>
        <taxon>Chitinophagaceae</taxon>
        <taxon>Chitinophaga</taxon>
    </lineage>
</organism>
<dbReference type="STRING" id="634771.SAMN04488128_103625"/>
<evidence type="ECO:0000256" key="2">
    <source>
        <dbReference type="ARBA" id="ARBA00022801"/>
    </source>
</evidence>
<feature type="domain" description="AB hydrolase-1" evidence="3">
    <location>
        <begin position="20"/>
        <end position="255"/>
    </location>
</feature>
<reference evidence="5" key="1">
    <citation type="submission" date="2017-02" db="EMBL/GenBank/DDBJ databases">
        <authorList>
            <person name="Varghese N."/>
            <person name="Submissions S."/>
        </authorList>
    </citation>
    <scope>NUCLEOTIDE SEQUENCE [LARGE SCALE GENOMIC DNA]</scope>
    <source>
        <strain evidence="5">DSM 22224</strain>
    </source>
</reference>
<dbReference type="Pfam" id="PF00561">
    <property type="entry name" value="Abhydrolase_1"/>
    <property type="match status" value="1"/>
</dbReference>
<evidence type="ECO:0000256" key="1">
    <source>
        <dbReference type="ARBA" id="ARBA00008645"/>
    </source>
</evidence>
<dbReference type="EMBL" id="FUWZ01000003">
    <property type="protein sequence ID" value="SKA32264.1"/>
    <property type="molecule type" value="Genomic_DNA"/>
</dbReference>
<dbReference type="InterPro" id="IPR000073">
    <property type="entry name" value="AB_hydrolase_1"/>
</dbReference>
<dbReference type="SUPFAM" id="SSF53474">
    <property type="entry name" value="alpha/beta-Hydrolases"/>
    <property type="match status" value="1"/>
</dbReference>
<dbReference type="InterPro" id="IPR029058">
    <property type="entry name" value="AB_hydrolase_fold"/>
</dbReference>
<protein>
    <submittedName>
        <fullName evidence="4">Pimeloyl-ACP methyl ester carboxylesterase</fullName>
    </submittedName>
</protein>
<dbReference type="PRINTS" id="PR00111">
    <property type="entry name" value="ABHYDROLASE"/>
</dbReference>
<keyword evidence="5" id="KW-1185">Reference proteome</keyword>
<dbReference type="FunFam" id="3.40.50.1820:FF:000042">
    <property type="entry name" value="probable strigolactone esterase DAD2"/>
    <property type="match status" value="1"/>
</dbReference>
<evidence type="ECO:0000259" key="3">
    <source>
        <dbReference type="Pfam" id="PF00561"/>
    </source>
</evidence>
<comment type="similarity">
    <text evidence="1">Belongs to the AB hydrolase superfamily.</text>
</comment>
<dbReference type="OrthoDB" id="9780932at2"/>
<name>A0A1T4SVG5_9BACT</name>
<proteinExistence type="inferred from homology"/>
<dbReference type="Proteomes" id="UP000190367">
    <property type="component" value="Unassembled WGS sequence"/>
</dbReference>
<evidence type="ECO:0000313" key="4">
    <source>
        <dbReference type="EMBL" id="SKA32264.1"/>
    </source>
</evidence>
<evidence type="ECO:0000313" key="5">
    <source>
        <dbReference type="Proteomes" id="UP000190367"/>
    </source>
</evidence>
<dbReference type="GO" id="GO:0016787">
    <property type="term" value="F:hydrolase activity"/>
    <property type="evidence" value="ECO:0007669"/>
    <property type="project" value="UniProtKB-KW"/>
</dbReference>
<dbReference type="Gene3D" id="3.40.50.1820">
    <property type="entry name" value="alpha/beta hydrolase"/>
    <property type="match status" value="1"/>
</dbReference>